<evidence type="ECO:0000313" key="2">
    <source>
        <dbReference type="EMBL" id="TYT62831.1"/>
    </source>
</evidence>
<protein>
    <recommendedName>
        <fullName evidence="1">Halobacterial output domain-containing protein</fullName>
    </recommendedName>
</protein>
<dbReference type="Pfam" id="PF18545">
    <property type="entry name" value="HalOD1"/>
    <property type="match status" value="1"/>
</dbReference>
<name>A0A5D5AUS5_9EURY</name>
<organism evidence="2 3">
    <name type="scientific">Natrialba swarupiae</name>
    <dbReference type="NCBI Taxonomy" id="2448032"/>
    <lineage>
        <taxon>Archaea</taxon>
        <taxon>Methanobacteriati</taxon>
        <taxon>Methanobacteriota</taxon>
        <taxon>Stenosarchaea group</taxon>
        <taxon>Halobacteria</taxon>
        <taxon>Halobacteriales</taxon>
        <taxon>Natrialbaceae</taxon>
        <taxon>Natrialba</taxon>
    </lineage>
</organism>
<comment type="caution">
    <text evidence="2">The sequence shown here is derived from an EMBL/GenBank/DDBJ whole genome shotgun (WGS) entry which is preliminary data.</text>
</comment>
<feature type="domain" description="Halobacterial output" evidence="1">
    <location>
        <begin position="14"/>
        <end position="78"/>
    </location>
</feature>
<sequence>MKRVFELESVGICDRIVVEVAKLEGVDPIVLPPLYRTIDPDALSSVFAETRRGTDRSGRVAFRYAGYDVTVEFGTTAVVTIE</sequence>
<evidence type="ECO:0000313" key="3">
    <source>
        <dbReference type="Proteomes" id="UP000324104"/>
    </source>
</evidence>
<dbReference type="EMBL" id="VTAW01000005">
    <property type="protein sequence ID" value="TYT62831.1"/>
    <property type="molecule type" value="Genomic_DNA"/>
</dbReference>
<proteinExistence type="predicted"/>
<dbReference type="AlphaFoldDB" id="A0A5D5AUS5"/>
<accession>A0A5D5AUS5</accession>
<evidence type="ECO:0000259" key="1">
    <source>
        <dbReference type="Pfam" id="PF18545"/>
    </source>
</evidence>
<gene>
    <name evidence="2" type="ORF">FYC77_05800</name>
</gene>
<reference evidence="2 3" key="1">
    <citation type="submission" date="2019-08" db="EMBL/GenBank/DDBJ databases">
        <title>Archaea genome.</title>
        <authorList>
            <person name="Kajale S."/>
            <person name="Shouche Y."/>
            <person name="Deshpande N."/>
            <person name="Sharma A."/>
        </authorList>
    </citation>
    <scope>NUCLEOTIDE SEQUENCE [LARGE SCALE GENOMIC DNA]</scope>
    <source>
        <strain evidence="2 3">ESP3B_9</strain>
    </source>
</reference>
<dbReference type="InterPro" id="IPR040624">
    <property type="entry name" value="HalOD1"/>
</dbReference>
<dbReference type="RefSeq" id="WP_149080560.1">
    <property type="nucleotide sequence ID" value="NZ_VTAW01000005.1"/>
</dbReference>
<keyword evidence="3" id="KW-1185">Reference proteome</keyword>
<dbReference type="Proteomes" id="UP000324104">
    <property type="component" value="Unassembled WGS sequence"/>
</dbReference>